<evidence type="ECO:0000313" key="4">
    <source>
        <dbReference type="EMBL" id="MFD1176369.1"/>
    </source>
</evidence>
<dbReference type="InterPro" id="IPR029787">
    <property type="entry name" value="Nucleotide_cyclase"/>
</dbReference>
<dbReference type="PROSITE" id="PS50883">
    <property type="entry name" value="EAL"/>
    <property type="match status" value="1"/>
</dbReference>
<dbReference type="PANTHER" id="PTHR44757">
    <property type="entry name" value="DIGUANYLATE CYCLASE DGCP"/>
    <property type="match status" value="1"/>
</dbReference>
<dbReference type="EMBL" id="JBHTLM010000005">
    <property type="protein sequence ID" value="MFD1176369.1"/>
    <property type="molecule type" value="Genomic_DNA"/>
</dbReference>
<dbReference type="Gene3D" id="3.30.70.270">
    <property type="match status" value="1"/>
</dbReference>
<dbReference type="PROSITE" id="PS50887">
    <property type="entry name" value="GGDEF"/>
    <property type="match status" value="1"/>
</dbReference>
<protein>
    <submittedName>
        <fullName evidence="4">Bifunctional diguanylate cyclase/phosphodiesterase</fullName>
    </submittedName>
</protein>
<feature type="transmembrane region" description="Helical" evidence="1">
    <location>
        <begin position="271"/>
        <end position="290"/>
    </location>
</feature>
<name>A0ABW3RW47_9BACL</name>
<dbReference type="InterPro" id="IPR043128">
    <property type="entry name" value="Rev_trsase/Diguanyl_cyclase"/>
</dbReference>
<feature type="transmembrane region" description="Helical" evidence="1">
    <location>
        <begin position="230"/>
        <end position="250"/>
    </location>
</feature>
<feature type="transmembrane region" description="Helical" evidence="1">
    <location>
        <begin position="198"/>
        <end position="218"/>
    </location>
</feature>
<dbReference type="CDD" id="cd01949">
    <property type="entry name" value="GGDEF"/>
    <property type="match status" value="1"/>
</dbReference>
<dbReference type="PANTHER" id="PTHR44757:SF2">
    <property type="entry name" value="BIOFILM ARCHITECTURE MAINTENANCE PROTEIN MBAA"/>
    <property type="match status" value="1"/>
</dbReference>
<feature type="transmembrane region" description="Helical" evidence="1">
    <location>
        <begin position="65"/>
        <end position="85"/>
    </location>
</feature>
<dbReference type="Pfam" id="PF00990">
    <property type="entry name" value="GGDEF"/>
    <property type="match status" value="1"/>
</dbReference>
<dbReference type="InterPro" id="IPR000160">
    <property type="entry name" value="GGDEF_dom"/>
</dbReference>
<evidence type="ECO:0000259" key="2">
    <source>
        <dbReference type="PROSITE" id="PS50883"/>
    </source>
</evidence>
<comment type="caution">
    <text evidence="4">The sequence shown here is derived from an EMBL/GenBank/DDBJ whole genome shotgun (WGS) entry which is preliminary data.</text>
</comment>
<dbReference type="SUPFAM" id="SSF141868">
    <property type="entry name" value="EAL domain-like"/>
    <property type="match status" value="1"/>
</dbReference>
<keyword evidence="5" id="KW-1185">Reference proteome</keyword>
<dbReference type="SMART" id="SM00052">
    <property type="entry name" value="EAL"/>
    <property type="match status" value="1"/>
</dbReference>
<accession>A0ABW3RW47</accession>
<feature type="transmembrane region" description="Helical" evidence="1">
    <location>
        <begin position="163"/>
        <end position="186"/>
    </location>
</feature>
<dbReference type="RefSeq" id="WP_379318698.1">
    <property type="nucleotide sequence ID" value="NZ_JBHTLM010000005.1"/>
</dbReference>
<dbReference type="Pfam" id="PF00563">
    <property type="entry name" value="EAL"/>
    <property type="match status" value="1"/>
</dbReference>
<dbReference type="Proteomes" id="UP001597262">
    <property type="component" value="Unassembled WGS sequence"/>
</dbReference>
<gene>
    <name evidence="4" type="ORF">ACFQ3W_08660</name>
</gene>
<organism evidence="4 5">
    <name type="scientific">Paenibacillus puldeungensis</name>
    <dbReference type="NCBI Taxonomy" id="696536"/>
    <lineage>
        <taxon>Bacteria</taxon>
        <taxon>Bacillati</taxon>
        <taxon>Bacillota</taxon>
        <taxon>Bacilli</taxon>
        <taxon>Bacillales</taxon>
        <taxon>Paenibacillaceae</taxon>
        <taxon>Paenibacillus</taxon>
    </lineage>
</organism>
<evidence type="ECO:0000259" key="3">
    <source>
        <dbReference type="PROSITE" id="PS50887"/>
    </source>
</evidence>
<feature type="domain" description="GGDEF" evidence="3">
    <location>
        <begin position="370"/>
        <end position="503"/>
    </location>
</feature>
<proteinExistence type="predicted"/>
<keyword evidence="1" id="KW-0812">Transmembrane</keyword>
<keyword evidence="1" id="KW-1133">Transmembrane helix</keyword>
<dbReference type="InterPro" id="IPR001633">
    <property type="entry name" value="EAL_dom"/>
</dbReference>
<dbReference type="SUPFAM" id="SSF55073">
    <property type="entry name" value="Nucleotide cyclase"/>
    <property type="match status" value="1"/>
</dbReference>
<dbReference type="InterPro" id="IPR052155">
    <property type="entry name" value="Biofilm_reg_signaling"/>
</dbReference>
<dbReference type="Gene3D" id="3.20.20.450">
    <property type="entry name" value="EAL domain"/>
    <property type="match status" value="1"/>
</dbReference>
<reference evidence="5" key="1">
    <citation type="journal article" date="2019" name="Int. J. Syst. Evol. Microbiol.">
        <title>The Global Catalogue of Microorganisms (GCM) 10K type strain sequencing project: providing services to taxonomists for standard genome sequencing and annotation.</title>
        <authorList>
            <consortium name="The Broad Institute Genomics Platform"/>
            <consortium name="The Broad Institute Genome Sequencing Center for Infectious Disease"/>
            <person name="Wu L."/>
            <person name="Ma J."/>
        </authorList>
    </citation>
    <scope>NUCLEOTIDE SEQUENCE [LARGE SCALE GENOMIC DNA]</scope>
    <source>
        <strain evidence="5">CCUG 59189</strain>
    </source>
</reference>
<feature type="domain" description="EAL" evidence="2">
    <location>
        <begin position="512"/>
        <end position="766"/>
    </location>
</feature>
<dbReference type="SMART" id="SM00267">
    <property type="entry name" value="GGDEF"/>
    <property type="match status" value="1"/>
</dbReference>
<evidence type="ECO:0000256" key="1">
    <source>
        <dbReference type="SAM" id="Phobius"/>
    </source>
</evidence>
<dbReference type="CDD" id="cd01948">
    <property type="entry name" value="EAL"/>
    <property type="match status" value="1"/>
</dbReference>
<feature type="transmembrane region" description="Helical" evidence="1">
    <location>
        <begin position="130"/>
        <end position="151"/>
    </location>
</feature>
<feature type="transmembrane region" description="Helical" evidence="1">
    <location>
        <begin position="9"/>
        <end position="28"/>
    </location>
</feature>
<sequence>MAKFLDCKWLLIIFSAYILLQYTLFPVLSDSESLILFIEALPYVLSAFVFHYVAKKHHGHYRQFWNTLSLGEICYSLGLLSWIVYDLVLGIEAPVLSIGDLFWNLQNAIYMFALIRLLAKEKSIYQGIRFLFDTAIIFIIVSAVSWEYLILPRFANLLERTNWWGVAANFSYPVTDLVIFICLFLLYYTNRFPFSKSVLIPFSSGFIVYVVTDTIYLAQVASGTYKVGGWIDPMYSASVLLLVVAGLASVKTKPKKEMLLVTDGTAAKIRYFLLYSLVILLLSFTTYRVLTEKLDAIFIAFILTVVLITIRQVTVLLENDKLMHSLQEMLSKAEFLALYDQLSGLPNRRLFEMKATEDIGKAGCDEGKEPMMGVLFMDLDRFKYVNDSYGHSTGDALIEAVSSRLIKLADGRHFVARMGGDEFTMLCKEVRSENELLALAKLIIEEISRPVHLEQGEFCTSASIGISMYPKDGMNISTLLKHADIALHEAKTTGKNRAVFYREDFNQTLSGKVAMEKELRRALAQNELILYYQPQVDAATEKLTGAEALVRWQKAPGVMVSPAEFIPLAEETGMIVPIGEWVLRTACRKAKQWIDEGASDFHISVNVSPRQFYEANFVDIVASVLEKTGLPPRLLVLEVTEGIAILDEGKTTEKLIQLKQLGVHIAMDDFGTGYSSLAYIKQLQIDILKIAQTFIFEVSSDPDKAPIVKAILAMADSLKLTVIAEGVETEEQFRFLQENGCNWIQGYYFYRPLPTDEMNRVLSKSCVQPTARTVTTNHEGATFNG</sequence>
<keyword evidence="1" id="KW-0472">Membrane</keyword>
<feature type="transmembrane region" description="Helical" evidence="1">
    <location>
        <begin position="101"/>
        <end position="118"/>
    </location>
</feature>
<feature type="transmembrane region" description="Helical" evidence="1">
    <location>
        <begin position="34"/>
        <end position="53"/>
    </location>
</feature>
<evidence type="ECO:0000313" key="5">
    <source>
        <dbReference type="Proteomes" id="UP001597262"/>
    </source>
</evidence>
<dbReference type="InterPro" id="IPR035919">
    <property type="entry name" value="EAL_sf"/>
</dbReference>
<dbReference type="NCBIfam" id="TIGR00254">
    <property type="entry name" value="GGDEF"/>
    <property type="match status" value="1"/>
</dbReference>